<protein>
    <submittedName>
        <fullName evidence="2">Uncharacterized protein</fullName>
    </submittedName>
</protein>
<proteinExistence type="predicted"/>
<dbReference type="Ensembl" id="ENSGAGT00000008036.1">
    <property type="protein sequence ID" value="ENSGAGP00000006933.1"/>
    <property type="gene ID" value="ENSGAGG00000005588.1"/>
</dbReference>
<reference evidence="3" key="1">
    <citation type="journal article" date="2017" name="PLoS ONE">
        <title>The Agassiz's desert tortoise genome provides a resource for the conservation of a threatened species.</title>
        <authorList>
            <person name="Tollis M."/>
            <person name="DeNardo D.F."/>
            <person name="Cornelius J.A."/>
            <person name="Dolby G.A."/>
            <person name="Edwards T."/>
            <person name="Henen B.T."/>
            <person name="Karl A.E."/>
            <person name="Murphy R.W."/>
            <person name="Kusumi K."/>
        </authorList>
    </citation>
    <scope>NUCLEOTIDE SEQUENCE [LARGE SCALE GENOMIC DNA]</scope>
</reference>
<dbReference type="AlphaFoldDB" id="A0A452GXQ4"/>
<feature type="region of interest" description="Disordered" evidence="1">
    <location>
        <begin position="52"/>
        <end position="88"/>
    </location>
</feature>
<sequence length="122" mass="13213">MDVPSLPYLAAPELRLGRRAVSPWQLPLWSWRKLPFSLAAATLHIPNSPQPLFSPHSVKAGGRRVSKKEENGVVEKNSKNSGKENTSSIATPLCSSIPRLETLNVALPNLSAFEEVAFLAGA</sequence>
<dbReference type="Proteomes" id="UP000291020">
    <property type="component" value="Unassembled WGS sequence"/>
</dbReference>
<evidence type="ECO:0000313" key="2">
    <source>
        <dbReference type="Ensembl" id="ENSGAGP00000006933.1"/>
    </source>
</evidence>
<evidence type="ECO:0000313" key="3">
    <source>
        <dbReference type="Proteomes" id="UP000291020"/>
    </source>
</evidence>
<organism evidence="2 3">
    <name type="scientific">Gopherus agassizii</name>
    <name type="common">Agassiz's desert tortoise</name>
    <dbReference type="NCBI Taxonomy" id="38772"/>
    <lineage>
        <taxon>Eukaryota</taxon>
        <taxon>Metazoa</taxon>
        <taxon>Chordata</taxon>
        <taxon>Craniata</taxon>
        <taxon>Vertebrata</taxon>
        <taxon>Euteleostomi</taxon>
        <taxon>Archelosauria</taxon>
        <taxon>Testudinata</taxon>
        <taxon>Testudines</taxon>
        <taxon>Cryptodira</taxon>
        <taxon>Durocryptodira</taxon>
        <taxon>Testudinoidea</taxon>
        <taxon>Testudinidae</taxon>
        <taxon>Gopherus</taxon>
    </lineage>
</organism>
<reference evidence="2" key="3">
    <citation type="submission" date="2025-09" db="UniProtKB">
        <authorList>
            <consortium name="Ensembl"/>
        </authorList>
    </citation>
    <scope>IDENTIFICATION</scope>
</reference>
<name>A0A452GXQ4_9SAUR</name>
<reference evidence="2" key="2">
    <citation type="submission" date="2025-08" db="UniProtKB">
        <authorList>
            <consortium name="Ensembl"/>
        </authorList>
    </citation>
    <scope>IDENTIFICATION</scope>
</reference>
<accession>A0A452GXQ4</accession>
<evidence type="ECO:0000256" key="1">
    <source>
        <dbReference type="SAM" id="MobiDB-lite"/>
    </source>
</evidence>
<feature type="compositionally biased region" description="Basic and acidic residues" evidence="1">
    <location>
        <begin position="67"/>
        <end position="82"/>
    </location>
</feature>
<keyword evidence="3" id="KW-1185">Reference proteome</keyword>